<protein>
    <submittedName>
        <fullName evidence="1">Uncharacterized protein</fullName>
    </submittedName>
</protein>
<dbReference type="EMBL" id="GBXM01010172">
    <property type="protein sequence ID" value="JAH98405.1"/>
    <property type="molecule type" value="Transcribed_RNA"/>
</dbReference>
<reference evidence="1" key="1">
    <citation type="submission" date="2014-11" db="EMBL/GenBank/DDBJ databases">
        <authorList>
            <person name="Amaro Gonzalez C."/>
        </authorList>
    </citation>
    <scope>NUCLEOTIDE SEQUENCE</scope>
</reference>
<reference evidence="1" key="2">
    <citation type="journal article" date="2015" name="Fish Shellfish Immunol.">
        <title>Early steps in the European eel (Anguilla anguilla)-Vibrio vulnificus interaction in the gills: Role of the RtxA13 toxin.</title>
        <authorList>
            <person name="Callol A."/>
            <person name="Pajuelo D."/>
            <person name="Ebbesson L."/>
            <person name="Teles M."/>
            <person name="MacKenzie S."/>
            <person name="Amaro C."/>
        </authorList>
    </citation>
    <scope>NUCLEOTIDE SEQUENCE</scope>
</reference>
<sequence>MLIGSKKKNGDTRYMSIPGSNQFKRTLALASRWVDLATRMQLSGVTVRVYCVPRREMSCVV</sequence>
<dbReference type="AlphaFoldDB" id="A0A0E9X980"/>
<evidence type="ECO:0000313" key="1">
    <source>
        <dbReference type="EMBL" id="JAH98405.1"/>
    </source>
</evidence>
<organism evidence="1">
    <name type="scientific">Anguilla anguilla</name>
    <name type="common">European freshwater eel</name>
    <name type="synonym">Muraena anguilla</name>
    <dbReference type="NCBI Taxonomy" id="7936"/>
    <lineage>
        <taxon>Eukaryota</taxon>
        <taxon>Metazoa</taxon>
        <taxon>Chordata</taxon>
        <taxon>Craniata</taxon>
        <taxon>Vertebrata</taxon>
        <taxon>Euteleostomi</taxon>
        <taxon>Actinopterygii</taxon>
        <taxon>Neopterygii</taxon>
        <taxon>Teleostei</taxon>
        <taxon>Anguilliformes</taxon>
        <taxon>Anguillidae</taxon>
        <taxon>Anguilla</taxon>
    </lineage>
</organism>
<proteinExistence type="predicted"/>
<name>A0A0E9X980_ANGAN</name>
<accession>A0A0E9X980</accession>